<sequence>MEHSSQQINSKLADFFKNFNFLENNLMEQNKWNRMAQSCPNISTQRVDLSLLKASWCKMLEGASYFSFKIDRTAMTQIFIVLHILIKYNN</sequence>
<keyword evidence="2" id="KW-1185">Reference proteome</keyword>
<dbReference type="AlphaFoldDB" id="A0A3M7RSC2"/>
<name>A0A3M7RSC2_BRAPC</name>
<organism evidence="1 2">
    <name type="scientific">Brachionus plicatilis</name>
    <name type="common">Marine rotifer</name>
    <name type="synonym">Brachionus muelleri</name>
    <dbReference type="NCBI Taxonomy" id="10195"/>
    <lineage>
        <taxon>Eukaryota</taxon>
        <taxon>Metazoa</taxon>
        <taxon>Spiralia</taxon>
        <taxon>Gnathifera</taxon>
        <taxon>Rotifera</taxon>
        <taxon>Eurotatoria</taxon>
        <taxon>Monogononta</taxon>
        <taxon>Pseudotrocha</taxon>
        <taxon>Ploima</taxon>
        <taxon>Brachionidae</taxon>
        <taxon>Brachionus</taxon>
    </lineage>
</organism>
<accession>A0A3M7RSC2</accession>
<gene>
    <name evidence="1" type="ORF">BpHYR1_019095</name>
</gene>
<comment type="caution">
    <text evidence="1">The sequence shown here is derived from an EMBL/GenBank/DDBJ whole genome shotgun (WGS) entry which is preliminary data.</text>
</comment>
<dbReference type="EMBL" id="REGN01002764">
    <property type="protein sequence ID" value="RNA26310.1"/>
    <property type="molecule type" value="Genomic_DNA"/>
</dbReference>
<protein>
    <submittedName>
        <fullName evidence="1">Uncharacterized protein</fullName>
    </submittedName>
</protein>
<proteinExistence type="predicted"/>
<evidence type="ECO:0000313" key="1">
    <source>
        <dbReference type="EMBL" id="RNA26310.1"/>
    </source>
</evidence>
<reference evidence="1 2" key="1">
    <citation type="journal article" date="2018" name="Sci. Rep.">
        <title>Genomic signatures of local adaptation to the degree of environmental predictability in rotifers.</title>
        <authorList>
            <person name="Franch-Gras L."/>
            <person name="Hahn C."/>
            <person name="Garcia-Roger E.M."/>
            <person name="Carmona M.J."/>
            <person name="Serra M."/>
            <person name="Gomez A."/>
        </authorList>
    </citation>
    <scope>NUCLEOTIDE SEQUENCE [LARGE SCALE GENOMIC DNA]</scope>
    <source>
        <strain evidence="1">HYR1</strain>
    </source>
</reference>
<evidence type="ECO:0000313" key="2">
    <source>
        <dbReference type="Proteomes" id="UP000276133"/>
    </source>
</evidence>
<dbReference type="Proteomes" id="UP000276133">
    <property type="component" value="Unassembled WGS sequence"/>
</dbReference>